<protein>
    <recommendedName>
        <fullName evidence="4">Mitochondrial thiamine pyrophosphate carrier 1</fullName>
    </recommendedName>
</protein>
<evidence type="ECO:0000256" key="9">
    <source>
        <dbReference type="ARBA" id="ARBA00022989"/>
    </source>
</evidence>
<reference evidence="14 15" key="1">
    <citation type="journal article" date="2011" name="Proc. Natl. Acad. Sci. U.S.A.">
        <title>Comparative genomics of xylose-fermenting fungi for enhanced biofuel production.</title>
        <authorList>
            <person name="Wohlbach D.J."/>
            <person name="Kuo A."/>
            <person name="Sato T.K."/>
            <person name="Potts K.M."/>
            <person name="Salamov A.A."/>
            <person name="LaButti K.M."/>
            <person name="Sun H."/>
            <person name="Clum A."/>
            <person name="Pangilinan J.L."/>
            <person name="Lindquist E.A."/>
            <person name="Lucas S."/>
            <person name="Lapidus A."/>
            <person name="Jin M."/>
            <person name="Gunawan C."/>
            <person name="Balan V."/>
            <person name="Dale B.E."/>
            <person name="Jeffries T.W."/>
            <person name="Zinkel R."/>
            <person name="Barry K.W."/>
            <person name="Grigoriev I.V."/>
            <person name="Gasch A.P."/>
        </authorList>
    </citation>
    <scope>NUCLEOTIDE SEQUENCE [LARGE SCALE GENOMIC DNA]</scope>
    <source>
        <strain evidence="15">ATCC 10573 / BCRC 21748 / CBS 615 / JCM 9827 / NBRC 10315 / NRRL Y-1498 / VKM Y-70</strain>
    </source>
</reference>
<evidence type="ECO:0000313" key="15">
    <source>
        <dbReference type="Proteomes" id="UP000000707"/>
    </source>
</evidence>
<dbReference type="EMBL" id="GL996512">
    <property type="protein sequence ID" value="EGV65901.1"/>
    <property type="molecule type" value="Genomic_DNA"/>
</dbReference>
<evidence type="ECO:0000256" key="1">
    <source>
        <dbReference type="ARBA" id="ARBA00002238"/>
    </source>
</evidence>
<dbReference type="AlphaFoldDB" id="G3AYP9"/>
<evidence type="ECO:0000256" key="5">
    <source>
        <dbReference type="ARBA" id="ARBA00022448"/>
    </source>
</evidence>
<keyword evidence="7" id="KW-0677">Repeat</keyword>
<dbReference type="eggNOG" id="KOG0764">
    <property type="taxonomic scope" value="Eukaryota"/>
</dbReference>
<dbReference type="GO" id="GO:0005743">
    <property type="term" value="C:mitochondrial inner membrane"/>
    <property type="evidence" value="ECO:0007669"/>
    <property type="project" value="UniProtKB-SubCell"/>
</dbReference>
<comment type="similarity">
    <text evidence="3 13">Belongs to the mitochondrial carrier (TC 2.A.29) family.</text>
</comment>
<dbReference type="InterPro" id="IPR018108">
    <property type="entry name" value="MCP_transmembrane"/>
</dbReference>
<keyword evidence="11 12" id="KW-0472">Membrane</keyword>
<dbReference type="HOGENOM" id="CLU_015166_6_4_1"/>
<keyword evidence="6 12" id="KW-0812">Transmembrane</keyword>
<dbReference type="Gene3D" id="1.50.40.10">
    <property type="entry name" value="Mitochondrial carrier domain"/>
    <property type="match status" value="1"/>
</dbReference>
<organism evidence="15">
    <name type="scientific">Candida tenuis (strain ATCC 10573 / BCRC 21748 / CBS 615 / JCM 9827 / NBRC 10315 / NRRL Y-1498 / VKM Y-70)</name>
    <name type="common">Yeast</name>
    <name type="synonym">Yamadazyma tenuis</name>
    <dbReference type="NCBI Taxonomy" id="590646"/>
    <lineage>
        <taxon>Eukaryota</taxon>
        <taxon>Fungi</taxon>
        <taxon>Dikarya</taxon>
        <taxon>Ascomycota</taxon>
        <taxon>Saccharomycotina</taxon>
        <taxon>Pichiomycetes</taxon>
        <taxon>Debaryomycetaceae</taxon>
        <taxon>Yamadazyma</taxon>
    </lineage>
</organism>
<proteinExistence type="inferred from homology"/>
<dbReference type="Proteomes" id="UP000000707">
    <property type="component" value="Unassembled WGS sequence"/>
</dbReference>
<accession>G3AYP9</accession>
<keyword evidence="15" id="KW-1185">Reference proteome</keyword>
<feature type="repeat" description="Solcar" evidence="12">
    <location>
        <begin position="189"/>
        <end position="268"/>
    </location>
</feature>
<feature type="repeat" description="Solcar" evidence="12">
    <location>
        <begin position="96"/>
        <end position="179"/>
    </location>
</feature>
<comment type="function">
    <text evidence="1">Mitochondrial transporter that mediates uptake of thiamine pyrophosphate (ThPP) into mitochondria.</text>
</comment>
<dbReference type="PRINTS" id="PR00926">
    <property type="entry name" value="MITOCARRIER"/>
</dbReference>
<dbReference type="PANTHER" id="PTHR45683">
    <property type="entry name" value="MITOCHONDRIAL NICOTINAMIDE ADENINE DINUCLEOTIDE TRANSPORTER 1-RELATED-RELATED"/>
    <property type="match status" value="1"/>
</dbReference>
<name>G3AYP9_CANTC</name>
<evidence type="ECO:0000313" key="14">
    <source>
        <dbReference type="EMBL" id="EGV65901.1"/>
    </source>
</evidence>
<evidence type="ECO:0000256" key="8">
    <source>
        <dbReference type="ARBA" id="ARBA00022792"/>
    </source>
</evidence>
<evidence type="ECO:0000256" key="12">
    <source>
        <dbReference type="PROSITE-ProRule" id="PRU00282"/>
    </source>
</evidence>
<feature type="repeat" description="Solcar" evidence="12">
    <location>
        <begin position="2"/>
        <end position="91"/>
    </location>
</feature>
<evidence type="ECO:0000256" key="4">
    <source>
        <dbReference type="ARBA" id="ARBA00021935"/>
    </source>
</evidence>
<gene>
    <name evidence="14" type="ORF">CANTEDRAFT_102320</name>
</gene>
<evidence type="ECO:0000256" key="10">
    <source>
        <dbReference type="ARBA" id="ARBA00023128"/>
    </source>
</evidence>
<evidence type="ECO:0000256" key="13">
    <source>
        <dbReference type="RuleBase" id="RU000488"/>
    </source>
</evidence>
<dbReference type="InterPro" id="IPR023395">
    <property type="entry name" value="MCP_dom_sf"/>
</dbReference>
<dbReference type="STRING" id="590646.G3AYP9"/>
<keyword evidence="8" id="KW-0999">Mitochondrion inner membrane</keyword>
<sequence>MNTLQIDSISGLVAGLSTTLITHPLDLIKVRLQLSTSNQPLRHILQNISKNSQSSKHYILSELYKGLSPNIIGNITGWSLYFTLYEQFKTSFSQSPNTIKYFSASTVSGLVTSLLTNPVWVIKTRLLSEKSRYSSMADAIRKIYTEEGVKTFWKGSVPSLFSVFQNSLQFTVYDHLKNSKLLDNLKNDHEIQYYFTASSISKFTAMLVMYPFQVVRSNLQKFDSTNIYNELRYLYGTNGFYKGFTVSLLKVLPATSITLITYESMRNWLTRINEKI</sequence>
<evidence type="ECO:0000256" key="2">
    <source>
        <dbReference type="ARBA" id="ARBA00004448"/>
    </source>
</evidence>
<dbReference type="OrthoDB" id="428293at2759"/>
<dbReference type="InterPro" id="IPR002067">
    <property type="entry name" value="MCP"/>
</dbReference>
<keyword evidence="9" id="KW-1133">Transmembrane helix</keyword>
<dbReference type="SUPFAM" id="SSF103506">
    <property type="entry name" value="Mitochondrial carrier"/>
    <property type="match status" value="1"/>
</dbReference>
<evidence type="ECO:0000256" key="6">
    <source>
        <dbReference type="ARBA" id="ARBA00022692"/>
    </source>
</evidence>
<evidence type="ECO:0000256" key="7">
    <source>
        <dbReference type="ARBA" id="ARBA00022737"/>
    </source>
</evidence>
<dbReference type="PROSITE" id="PS50920">
    <property type="entry name" value="SOLCAR"/>
    <property type="match status" value="3"/>
</dbReference>
<dbReference type="InterPro" id="IPR044712">
    <property type="entry name" value="SLC25A32-like"/>
</dbReference>
<keyword evidence="5 13" id="KW-0813">Transport</keyword>
<keyword evidence="10" id="KW-0496">Mitochondrion</keyword>
<dbReference type="GO" id="GO:0015215">
    <property type="term" value="F:nucleotide transmembrane transporter activity"/>
    <property type="evidence" value="ECO:0007669"/>
    <property type="project" value="UniProtKB-ARBA"/>
</dbReference>
<evidence type="ECO:0000256" key="3">
    <source>
        <dbReference type="ARBA" id="ARBA00006375"/>
    </source>
</evidence>
<comment type="subcellular location">
    <subcellularLocation>
        <location evidence="2">Mitochondrion inner membrane</location>
        <topology evidence="2">Multi-pass membrane protein</topology>
    </subcellularLocation>
</comment>
<evidence type="ECO:0000256" key="11">
    <source>
        <dbReference type="ARBA" id="ARBA00023136"/>
    </source>
</evidence>
<dbReference type="Pfam" id="PF00153">
    <property type="entry name" value="Mito_carr"/>
    <property type="match status" value="3"/>
</dbReference>